<accession>A0A8S5T2R3</accession>
<sequence>MINGKRTRKGCWANIERVYEGRLIKYRVVKHDELAKDKKSEIKRKSR</sequence>
<name>A0A8S5T2R3_9CAUD</name>
<proteinExistence type="predicted"/>
<evidence type="ECO:0000313" key="1">
    <source>
        <dbReference type="EMBL" id="DAF57307.1"/>
    </source>
</evidence>
<dbReference type="EMBL" id="BK032731">
    <property type="protein sequence ID" value="DAF57307.1"/>
    <property type="molecule type" value="Genomic_DNA"/>
</dbReference>
<organism evidence="1">
    <name type="scientific">Podoviridae sp. ctuch15</name>
    <dbReference type="NCBI Taxonomy" id="2827752"/>
    <lineage>
        <taxon>Viruses</taxon>
        <taxon>Duplodnaviria</taxon>
        <taxon>Heunggongvirae</taxon>
        <taxon>Uroviricota</taxon>
        <taxon>Caudoviricetes</taxon>
    </lineage>
</organism>
<protein>
    <submittedName>
        <fullName evidence="1">Uncharacterized protein</fullName>
    </submittedName>
</protein>
<reference evidence="1" key="1">
    <citation type="journal article" date="2021" name="Proc. Natl. Acad. Sci. U.S.A.">
        <title>A Catalog of Tens of Thousands of Viruses from Human Metagenomes Reveals Hidden Associations with Chronic Diseases.</title>
        <authorList>
            <person name="Tisza M.J."/>
            <person name="Buck C.B."/>
        </authorList>
    </citation>
    <scope>NUCLEOTIDE SEQUENCE</scope>
    <source>
        <strain evidence="1">Ctuch15</strain>
    </source>
</reference>